<dbReference type="FunFam" id="3.40.1390.30:FF:000001">
    <property type="entry name" value="GTP cyclohydrolase 1 type 2"/>
    <property type="match status" value="1"/>
</dbReference>
<dbReference type="EMBL" id="CP018180">
    <property type="protein sequence ID" value="AUJ32208.1"/>
    <property type="molecule type" value="Genomic_DNA"/>
</dbReference>
<evidence type="ECO:0000256" key="5">
    <source>
        <dbReference type="PIRNR" id="PIRNR037489"/>
    </source>
</evidence>
<dbReference type="SUPFAM" id="SSF102705">
    <property type="entry name" value="NIF3 (NGG1p interacting factor 3)-like"/>
    <property type="match status" value="1"/>
</dbReference>
<sequence length="371" mass="40632">MTKAAAVIERFEQFAPQTIAEKGDPVGLQLGSLTTEIKKMMITLDVRPEVVAEAVKNKVNFIFAHHPAMFHPIKSFDLAVPQNQMYAELLKHQITVYGAHTNLDNANGGMNDWLASALNLQQTSALLPKRELPLQQLVVYVPQVAANSVRQALSAAGAGTIGEYQGCSYSTDGTGRFLPGEKTHPAIGQPLVASSVTEEKIEVIIRPNQAAKVIKALLAAHPYEEPVYYLTAIHGLNEKYGMGRVGNLPQEMTIKELAVFCKRVFNLSGVRVVAPDLHRLVKRVAILGGSGGQFYAAAVKAGADIYLTGDLSYHTAHDIYASQLAAIDLGHHVESICKPQLTKLFNTWKQENNWSFPIIQSKISTDPFQFF</sequence>
<dbReference type="PANTHER" id="PTHR13799">
    <property type="entry name" value="NGG1 INTERACTING FACTOR 3"/>
    <property type="match status" value="1"/>
</dbReference>
<dbReference type="AlphaFoldDB" id="A0A3S6QVV6"/>
<evidence type="ECO:0000256" key="2">
    <source>
        <dbReference type="ARBA" id="ARBA00011643"/>
    </source>
</evidence>
<comment type="subunit">
    <text evidence="2">Homohexamer.</text>
</comment>
<evidence type="ECO:0000313" key="7">
    <source>
        <dbReference type="EMBL" id="AUJ32208.1"/>
    </source>
</evidence>
<keyword evidence="8" id="KW-1185">Reference proteome</keyword>
<proteinExistence type="inferred from homology"/>
<dbReference type="GO" id="GO:0005737">
    <property type="term" value="C:cytoplasm"/>
    <property type="evidence" value="ECO:0007669"/>
    <property type="project" value="TreeGrafter"/>
</dbReference>
<dbReference type="GO" id="GO:0046872">
    <property type="term" value="F:metal ion binding"/>
    <property type="evidence" value="ECO:0007669"/>
    <property type="project" value="UniProtKB-UniRule"/>
</dbReference>
<dbReference type="NCBIfam" id="TIGR00486">
    <property type="entry name" value="YbgI_SA1388"/>
    <property type="match status" value="1"/>
</dbReference>
<dbReference type="KEGG" id="lng:BSQ50_06355"/>
<evidence type="ECO:0000256" key="4">
    <source>
        <dbReference type="ARBA" id="ARBA00022723"/>
    </source>
</evidence>
<feature type="binding site" evidence="6">
    <location>
        <position position="104"/>
    </location>
    <ligand>
        <name>a divalent metal cation</name>
        <dbReference type="ChEBI" id="CHEBI:60240"/>
        <label>1</label>
    </ligand>
</feature>
<dbReference type="Gene3D" id="3.40.1390.30">
    <property type="entry name" value="NIF3 (NGG1p interacting factor 3)-like"/>
    <property type="match status" value="1"/>
</dbReference>
<dbReference type="Pfam" id="PF01784">
    <property type="entry name" value="DUF34_NIF3"/>
    <property type="match status" value="1"/>
</dbReference>
<dbReference type="InterPro" id="IPR015867">
    <property type="entry name" value="N-reg_PII/ATP_PRibTrfase_C"/>
</dbReference>
<evidence type="ECO:0000256" key="1">
    <source>
        <dbReference type="ARBA" id="ARBA00006964"/>
    </source>
</evidence>
<feature type="binding site" evidence="6">
    <location>
        <position position="334"/>
    </location>
    <ligand>
        <name>a divalent metal cation</name>
        <dbReference type="ChEBI" id="CHEBI:60240"/>
        <label>1</label>
    </ligand>
</feature>
<dbReference type="Proteomes" id="UP000324497">
    <property type="component" value="Chromosome"/>
</dbReference>
<evidence type="ECO:0000256" key="6">
    <source>
        <dbReference type="PIRSR" id="PIRSR602678-1"/>
    </source>
</evidence>
<reference evidence="7 8" key="1">
    <citation type="submission" date="2016-11" db="EMBL/GenBank/DDBJ databases">
        <title>Interaction between Lactobacillus species and yeast in water kefir.</title>
        <authorList>
            <person name="Behr J."/>
            <person name="Xu D."/>
            <person name="Vogel R.F."/>
        </authorList>
    </citation>
    <scope>NUCLEOTIDE SEQUENCE [LARGE SCALE GENOMIC DNA]</scope>
    <source>
        <strain evidence="7 8">TMW 1.1827</strain>
    </source>
</reference>
<dbReference type="PIRSF" id="PIRSF037489">
    <property type="entry name" value="UCP037489_NIF3_YqfO"/>
    <property type="match status" value="1"/>
</dbReference>
<protein>
    <recommendedName>
        <fullName evidence="3 5">GTP cyclohydrolase 1 type 2 homolog</fullName>
    </recommendedName>
</protein>
<dbReference type="InterPro" id="IPR036069">
    <property type="entry name" value="DUF34/NIF3_sf"/>
</dbReference>
<dbReference type="InterPro" id="IPR002678">
    <property type="entry name" value="DUF34/NIF3"/>
</dbReference>
<evidence type="ECO:0000256" key="3">
    <source>
        <dbReference type="ARBA" id="ARBA00022112"/>
    </source>
</evidence>
<feature type="binding site" evidence="6">
    <location>
        <position position="331"/>
    </location>
    <ligand>
        <name>a divalent metal cation</name>
        <dbReference type="ChEBI" id="CHEBI:60240"/>
        <label>1</label>
    </ligand>
</feature>
<keyword evidence="4 5" id="KW-0479">Metal-binding</keyword>
<feature type="binding site" evidence="6">
    <location>
        <position position="66"/>
    </location>
    <ligand>
        <name>a divalent metal cation</name>
        <dbReference type="ChEBI" id="CHEBI:60240"/>
        <label>1</label>
    </ligand>
</feature>
<name>A0A3S6QVV6_9LACO</name>
<evidence type="ECO:0000313" key="8">
    <source>
        <dbReference type="Proteomes" id="UP000324497"/>
    </source>
</evidence>
<organism evidence="7 8">
    <name type="scientific">Liquorilactobacillus nagelii</name>
    <dbReference type="NCBI Taxonomy" id="82688"/>
    <lineage>
        <taxon>Bacteria</taxon>
        <taxon>Bacillati</taxon>
        <taxon>Bacillota</taxon>
        <taxon>Bacilli</taxon>
        <taxon>Lactobacillales</taxon>
        <taxon>Lactobacillaceae</taxon>
        <taxon>Liquorilactobacillus</taxon>
    </lineage>
</organism>
<dbReference type="InterPro" id="IPR017221">
    <property type="entry name" value="DUF34/NIF3_bac"/>
</dbReference>
<dbReference type="PANTHER" id="PTHR13799:SF14">
    <property type="entry name" value="GTP CYCLOHYDROLASE 1 TYPE 2 HOMOLOG"/>
    <property type="match status" value="1"/>
</dbReference>
<dbReference type="Gene3D" id="3.30.70.120">
    <property type="match status" value="1"/>
</dbReference>
<gene>
    <name evidence="7" type="ORF">BSQ50_06355</name>
</gene>
<accession>A0A3S6QVV6</accession>
<feature type="binding site" evidence="6">
    <location>
        <position position="65"/>
    </location>
    <ligand>
        <name>a divalent metal cation</name>
        <dbReference type="ChEBI" id="CHEBI:60240"/>
        <label>1</label>
    </ligand>
</feature>
<comment type="similarity">
    <text evidence="1 5">Belongs to the GTP cyclohydrolase I type 2/NIF3 family.</text>
</comment>
<dbReference type="RefSeq" id="WP_148126761.1">
    <property type="nucleotide sequence ID" value="NZ_CP018180.1"/>
</dbReference>